<dbReference type="Gene3D" id="3.30.1240.10">
    <property type="match status" value="1"/>
</dbReference>
<dbReference type="InterPro" id="IPR023214">
    <property type="entry name" value="HAD_sf"/>
</dbReference>
<dbReference type="AlphaFoldDB" id="A0A140DTN8"/>
<dbReference type="PANTHER" id="PTHR10000:SF8">
    <property type="entry name" value="HAD SUPERFAMILY HYDROLASE-LIKE, TYPE 3"/>
    <property type="match status" value="1"/>
</dbReference>
<dbReference type="EMBL" id="CP011391">
    <property type="protein sequence ID" value="AMK54015.1"/>
    <property type="molecule type" value="Genomic_DNA"/>
</dbReference>
<evidence type="ECO:0000313" key="1">
    <source>
        <dbReference type="EMBL" id="AMK54015.1"/>
    </source>
</evidence>
<accession>A0A140DTN8</accession>
<dbReference type="NCBIfam" id="TIGR01484">
    <property type="entry name" value="HAD-SF-IIB"/>
    <property type="match status" value="1"/>
</dbReference>
<name>A0A140DTN8_9FIRM</name>
<keyword evidence="1" id="KW-0378">Hydrolase</keyword>
<reference evidence="1 3" key="1">
    <citation type="journal article" date="2016" name="Gut Pathog.">
        <title>Whole genome sequencing of "Faecalibaculum rodentium" ALO17, isolated from C57BL/6J laboratory mouse feces.</title>
        <authorList>
            <person name="Lim S."/>
            <person name="Chang D.H."/>
            <person name="Ahn S."/>
            <person name="Kim B.C."/>
        </authorList>
    </citation>
    <scope>NUCLEOTIDE SEQUENCE [LARGE SCALE GENOMIC DNA]</scope>
    <source>
        <strain evidence="1 3">Alo17</strain>
    </source>
</reference>
<dbReference type="Proteomes" id="UP000069771">
    <property type="component" value="Chromosome"/>
</dbReference>
<dbReference type="Pfam" id="PF08282">
    <property type="entry name" value="Hydrolase_3"/>
    <property type="match status" value="1"/>
</dbReference>
<dbReference type="STRING" id="1702221.AALO17_08810"/>
<proteinExistence type="predicted"/>
<dbReference type="GO" id="GO:0005829">
    <property type="term" value="C:cytosol"/>
    <property type="evidence" value="ECO:0007669"/>
    <property type="project" value="TreeGrafter"/>
</dbReference>
<keyword evidence="3" id="KW-1185">Reference proteome</keyword>
<dbReference type="InterPro" id="IPR006379">
    <property type="entry name" value="HAD-SF_hydro_IIB"/>
</dbReference>
<dbReference type="GO" id="GO:0016791">
    <property type="term" value="F:phosphatase activity"/>
    <property type="evidence" value="ECO:0007669"/>
    <property type="project" value="TreeGrafter"/>
</dbReference>
<reference evidence="2 4" key="2">
    <citation type="submission" date="2016-11" db="EMBL/GenBank/DDBJ databases">
        <title>Description of two novel members of the family Erysipelotrichaceae: Ileibacterium lipovorans gen. nov., sp. nov. and Dubosiella newyorkensis, gen. nov., sp. nov.</title>
        <authorList>
            <person name="Cox L.M."/>
            <person name="Sohn J."/>
            <person name="Tyrrell K.L."/>
            <person name="Citron D.M."/>
            <person name="Lawson P.A."/>
            <person name="Patel N.B."/>
            <person name="Iizumi T."/>
            <person name="Perez-Perez G.I."/>
            <person name="Goldstein E.J."/>
            <person name="Blaser M.J."/>
        </authorList>
    </citation>
    <scope>NUCLEOTIDE SEQUENCE [LARGE SCALE GENOMIC DNA]</scope>
    <source>
        <strain evidence="2 4">NYU-BL-K8</strain>
    </source>
</reference>
<organism evidence="1 3">
    <name type="scientific">Faecalibaculum rodentium</name>
    <dbReference type="NCBI Taxonomy" id="1702221"/>
    <lineage>
        <taxon>Bacteria</taxon>
        <taxon>Bacillati</taxon>
        <taxon>Bacillota</taxon>
        <taxon>Erysipelotrichia</taxon>
        <taxon>Erysipelotrichales</taxon>
        <taxon>Erysipelotrichaceae</taxon>
        <taxon>Faecalibaculum</taxon>
    </lineage>
</organism>
<dbReference type="InterPro" id="IPR036412">
    <property type="entry name" value="HAD-like_sf"/>
</dbReference>
<evidence type="ECO:0000313" key="4">
    <source>
        <dbReference type="Proteomes" id="UP000186758"/>
    </source>
</evidence>
<evidence type="ECO:0000313" key="3">
    <source>
        <dbReference type="Proteomes" id="UP000069771"/>
    </source>
</evidence>
<sequence>MKLLATDYDGTLCYGYGDVMPEDLDAIRRWKEAGNLFAVVTGRSGLSIHRELDKYDLNPDFIICNNGGLVFDGDGRRLSENYMETITAIDLVYAMKEMDDVCSVMVNDGMARHKICVNPQLEDPRYPGVKADLPEDEALSLPRYCQIVVSMTDSQAAEDMAEQINHFFGDHLAAYPNNTCVDVVAKGVNKGEGLQFALSWADVDEEDVYVLGDSWNDLPMIEAVPNSAAIVTAPEAVKAQASRTCTGLSELVGDLLA</sequence>
<dbReference type="SUPFAM" id="SSF56784">
    <property type="entry name" value="HAD-like"/>
    <property type="match status" value="1"/>
</dbReference>
<gene>
    <name evidence="1" type="ORF">AALO17_08810</name>
    <name evidence="2" type="ORF">BO223_07670</name>
</gene>
<dbReference type="RefSeq" id="WP_067555858.1">
    <property type="nucleotide sequence ID" value="NZ_CAJTBG010000033.1"/>
</dbReference>
<dbReference type="Proteomes" id="UP000186758">
    <property type="component" value="Unassembled WGS sequence"/>
</dbReference>
<evidence type="ECO:0000313" key="2">
    <source>
        <dbReference type="EMBL" id="OLU44662.1"/>
    </source>
</evidence>
<dbReference type="KEGG" id="fro:AALO17_08810"/>
<dbReference type="GeneID" id="78477675"/>
<dbReference type="PANTHER" id="PTHR10000">
    <property type="entry name" value="PHOSPHOSERINE PHOSPHATASE"/>
    <property type="match status" value="1"/>
</dbReference>
<dbReference type="GO" id="GO:0000287">
    <property type="term" value="F:magnesium ion binding"/>
    <property type="evidence" value="ECO:0007669"/>
    <property type="project" value="TreeGrafter"/>
</dbReference>
<dbReference type="OrthoDB" id="306707at2"/>
<dbReference type="Gene3D" id="3.40.50.1000">
    <property type="entry name" value="HAD superfamily/HAD-like"/>
    <property type="match status" value="1"/>
</dbReference>
<protein>
    <submittedName>
        <fullName evidence="1">Cof-like hydrolase</fullName>
    </submittedName>
</protein>
<dbReference type="EMBL" id="MPJZ01000061">
    <property type="protein sequence ID" value="OLU44662.1"/>
    <property type="molecule type" value="Genomic_DNA"/>
</dbReference>